<dbReference type="AlphaFoldDB" id="A0A223ENK8"/>
<dbReference type="InterPro" id="IPR048354">
    <property type="entry name" value="TOD1_MUCI70_glycTrfase_dom"/>
</dbReference>
<evidence type="ECO:0000313" key="2">
    <source>
        <dbReference type="EMBL" id="ASS96791.1"/>
    </source>
</evidence>
<dbReference type="GeneID" id="56475957"/>
<evidence type="ECO:0000259" key="1">
    <source>
        <dbReference type="Pfam" id="PF04765"/>
    </source>
</evidence>
<sequence>MSEILKDNKQKIVVYTAISNNYDSLRLPITESKDIDFICFTDNDHLKSDKWKIIKIEDQNLDPVRLAKKVKVLPHLFLSEYDFSFWVDANFLITHDLNELFNTYLNKEQIACFQHPYRNCIYEEAEACKDLKRDKKSIIEKQMSKYQSLKYPEKNGLISSGGILRQHNDPKIIKLSEDWWKEIVQFSIRDQLSFNYAAWKNKIQYTVINESIENNKYFKIKGHQKTYYFQD</sequence>
<gene>
    <name evidence="2" type="ORF">BS1321_24520</name>
</gene>
<dbReference type="OrthoDB" id="396512at2"/>
<feature type="domain" description="TOD1/MUCI70 glycosyltransferase-like" evidence="1">
    <location>
        <begin position="9"/>
        <end position="204"/>
    </location>
</feature>
<proteinExistence type="predicted"/>
<organism evidence="2 3">
    <name type="scientific">Peribacillus simplex NBRC 15720 = DSM 1321</name>
    <dbReference type="NCBI Taxonomy" id="1349754"/>
    <lineage>
        <taxon>Bacteria</taxon>
        <taxon>Bacillati</taxon>
        <taxon>Bacillota</taxon>
        <taxon>Bacilli</taxon>
        <taxon>Bacillales</taxon>
        <taxon>Bacillaceae</taxon>
        <taxon>Peribacillus</taxon>
    </lineage>
</organism>
<dbReference type="InterPro" id="IPR006852">
    <property type="entry name" value="TOD1_MUCI70"/>
</dbReference>
<dbReference type="RefSeq" id="WP_063236265.1">
    <property type="nucleotide sequence ID" value="NZ_BCVO01000042.1"/>
</dbReference>
<protein>
    <recommendedName>
        <fullName evidence="1">TOD1/MUCI70 glycosyltransferase-like domain-containing protein</fullName>
    </recommendedName>
</protein>
<accession>A0A223ENK8</accession>
<dbReference type="Pfam" id="PF04765">
    <property type="entry name" value="TOD1_MUCI70"/>
    <property type="match status" value="1"/>
</dbReference>
<evidence type="ECO:0000313" key="3">
    <source>
        <dbReference type="Proteomes" id="UP000214618"/>
    </source>
</evidence>
<dbReference type="SUPFAM" id="SSF53448">
    <property type="entry name" value="Nucleotide-diphospho-sugar transferases"/>
    <property type="match status" value="1"/>
</dbReference>
<reference evidence="2 3" key="1">
    <citation type="submission" date="2016-10" db="EMBL/GenBank/DDBJ databases">
        <title>The whole genome sequencing and assembly of Bacillus simplex DSM 1321 strain.</title>
        <authorList>
            <person name="Park M.-K."/>
            <person name="Lee Y.-J."/>
            <person name="Yi H."/>
            <person name="Bahn Y.-S."/>
            <person name="Kim J.F."/>
            <person name="Lee D.-W."/>
        </authorList>
    </citation>
    <scope>NUCLEOTIDE SEQUENCE [LARGE SCALE GENOMIC DNA]</scope>
    <source>
        <strain evidence="2 3">DSM 1321</strain>
    </source>
</reference>
<dbReference type="PANTHER" id="PTHR12956">
    <property type="entry name" value="ALKALINE CERAMIDASE-RELATED"/>
    <property type="match status" value="1"/>
</dbReference>
<name>A0A223ENK8_9BACI</name>
<dbReference type="Proteomes" id="UP000214618">
    <property type="component" value="Chromosome"/>
</dbReference>
<dbReference type="EMBL" id="CP017704">
    <property type="protein sequence ID" value="ASS96791.1"/>
    <property type="molecule type" value="Genomic_DNA"/>
</dbReference>
<dbReference type="InterPro" id="IPR029044">
    <property type="entry name" value="Nucleotide-diphossugar_trans"/>
</dbReference>